<evidence type="ECO:0000256" key="2">
    <source>
        <dbReference type="ARBA" id="ARBA00022475"/>
    </source>
</evidence>
<keyword evidence="7 10" id="KW-0472">Membrane</keyword>
<feature type="transmembrane region" description="Helical" evidence="10">
    <location>
        <begin position="241"/>
        <end position="265"/>
    </location>
</feature>
<reference evidence="11 12" key="1">
    <citation type="submission" date="2017-03" db="EMBL/GenBank/DDBJ databases">
        <title>Genome of the blue death feigning beetle - Asbolus verrucosus.</title>
        <authorList>
            <person name="Rider S.D."/>
        </authorList>
    </citation>
    <scope>NUCLEOTIDE SEQUENCE [LARGE SCALE GENOMIC DNA]</scope>
    <source>
        <strain evidence="11">Butters</strain>
        <tissue evidence="11">Head and leg muscle</tissue>
    </source>
</reference>
<dbReference type="Pfam" id="PF02949">
    <property type="entry name" value="7tm_6"/>
    <property type="match status" value="1"/>
</dbReference>
<keyword evidence="6 10" id="KW-1133">Transmembrane helix</keyword>
<sequence>MDQQKAILNISLTYFSILGLSPFKKIRTVQVSCTIISFLILFVLVFFRFAYEEISFNLVSDTFESSFTIIHVLSKLIALTLNKDTFKELLEKTNRFWYFRNMSSQFQQNFDYSLKILKIAMKVFAIFVSVTAVIFVLRPIIGDSLAINCYVPEKLPMSVFIVFNNLVFFTAAFSVGSFDMFVCVMVVLAYLQLKTLNEVIIRLNLNKIGNRNDEQYCLKRIKMCIDYHNFLYGFLENLSTVVSLTFLIHFTVAPITLCFELFFILKSSKFVEIAKSCFYLTGIVVELLFFYCLPATYLTTESEKMINVIYSSGWQNCDSPRIRKSIIIIMQRMQKPAVLSAGKMFSVNLETCTQVFKMSLSFYTFLRMLEDKSQQK</sequence>
<evidence type="ECO:0000256" key="6">
    <source>
        <dbReference type="ARBA" id="ARBA00022989"/>
    </source>
</evidence>
<dbReference type="AlphaFoldDB" id="A0A482W0V0"/>
<keyword evidence="12" id="KW-1185">Reference proteome</keyword>
<evidence type="ECO:0000256" key="9">
    <source>
        <dbReference type="ARBA" id="ARBA00023224"/>
    </source>
</evidence>
<evidence type="ECO:0000256" key="3">
    <source>
        <dbReference type="ARBA" id="ARBA00022606"/>
    </source>
</evidence>
<dbReference type="GO" id="GO:0005886">
    <property type="term" value="C:plasma membrane"/>
    <property type="evidence" value="ECO:0007669"/>
    <property type="project" value="UniProtKB-SubCell"/>
</dbReference>
<dbReference type="EMBL" id="QDEB01045060">
    <property type="protein sequence ID" value="RZC38247.1"/>
    <property type="molecule type" value="Genomic_DNA"/>
</dbReference>
<evidence type="ECO:0000256" key="7">
    <source>
        <dbReference type="ARBA" id="ARBA00023136"/>
    </source>
</evidence>
<feature type="transmembrane region" description="Helical" evidence="10">
    <location>
        <begin position="30"/>
        <end position="51"/>
    </location>
</feature>
<feature type="non-terminal residue" evidence="11">
    <location>
        <position position="376"/>
    </location>
</feature>
<name>A0A482W0V0_ASBVE</name>
<keyword evidence="4 10" id="KW-0812">Transmembrane</keyword>
<evidence type="ECO:0000313" key="11">
    <source>
        <dbReference type="EMBL" id="RZC38247.1"/>
    </source>
</evidence>
<dbReference type="GO" id="GO:0004984">
    <property type="term" value="F:olfactory receptor activity"/>
    <property type="evidence" value="ECO:0007669"/>
    <property type="project" value="InterPro"/>
</dbReference>
<evidence type="ECO:0000256" key="5">
    <source>
        <dbReference type="ARBA" id="ARBA00022725"/>
    </source>
</evidence>
<keyword evidence="2" id="KW-1003">Cell membrane</keyword>
<organism evidence="11 12">
    <name type="scientific">Asbolus verrucosus</name>
    <name type="common">Desert ironclad beetle</name>
    <dbReference type="NCBI Taxonomy" id="1661398"/>
    <lineage>
        <taxon>Eukaryota</taxon>
        <taxon>Metazoa</taxon>
        <taxon>Ecdysozoa</taxon>
        <taxon>Arthropoda</taxon>
        <taxon>Hexapoda</taxon>
        <taxon>Insecta</taxon>
        <taxon>Pterygota</taxon>
        <taxon>Neoptera</taxon>
        <taxon>Endopterygota</taxon>
        <taxon>Coleoptera</taxon>
        <taxon>Polyphaga</taxon>
        <taxon>Cucujiformia</taxon>
        <taxon>Tenebrionidae</taxon>
        <taxon>Pimeliinae</taxon>
        <taxon>Asbolus</taxon>
    </lineage>
</organism>
<dbReference type="PANTHER" id="PTHR21137">
    <property type="entry name" value="ODORANT RECEPTOR"/>
    <property type="match status" value="1"/>
</dbReference>
<gene>
    <name evidence="11" type="ORF">BDFB_012641</name>
</gene>
<feature type="transmembrane region" description="Helical" evidence="10">
    <location>
        <begin position="119"/>
        <end position="137"/>
    </location>
</feature>
<proteinExistence type="predicted"/>
<keyword evidence="5" id="KW-0552">Olfaction</keyword>
<comment type="subcellular location">
    <subcellularLocation>
        <location evidence="1">Cell membrane</location>
        <topology evidence="1">Multi-pass membrane protein</topology>
    </subcellularLocation>
</comment>
<dbReference type="GO" id="GO:0005549">
    <property type="term" value="F:odorant binding"/>
    <property type="evidence" value="ECO:0007669"/>
    <property type="project" value="InterPro"/>
</dbReference>
<keyword evidence="9" id="KW-0807">Transducer</keyword>
<evidence type="ECO:0000256" key="8">
    <source>
        <dbReference type="ARBA" id="ARBA00023170"/>
    </source>
</evidence>
<comment type="caution">
    <text evidence="11">The sequence shown here is derived from an EMBL/GenBank/DDBJ whole genome shotgun (WGS) entry which is preliminary data.</text>
</comment>
<evidence type="ECO:0000256" key="10">
    <source>
        <dbReference type="SAM" id="Phobius"/>
    </source>
</evidence>
<keyword evidence="8" id="KW-0675">Receptor</keyword>
<dbReference type="Proteomes" id="UP000292052">
    <property type="component" value="Unassembled WGS sequence"/>
</dbReference>
<dbReference type="GO" id="GO:0007165">
    <property type="term" value="P:signal transduction"/>
    <property type="evidence" value="ECO:0007669"/>
    <property type="project" value="UniProtKB-KW"/>
</dbReference>
<evidence type="ECO:0000313" key="12">
    <source>
        <dbReference type="Proteomes" id="UP000292052"/>
    </source>
</evidence>
<dbReference type="OrthoDB" id="6784258at2759"/>
<accession>A0A482W0V0</accession>
<evidence type="ECO:0000256" key="1">
    <source>
        <dbReference type="ARBA" id="ARBA00004651"/>
    </source>
</evidence>
<protein>
    <submittedName>
        <fullName evidence="11">7tm 6 domain containing protein</fullName>
    </submittedName>
</protein>
<dbReference type="PANTHER" id="PTHR21137:SF35">
    <property type="entry name" value="ODORANT RECEPTOR 19A-RELATED"/>
    <property type="match status" value="1"/>
</dbReference>
<feature type="transmembrane region" description="Helical" evidence="10">
    <location>
        <begin position="277"/>
        <end position="298"/>
    </location>
</feature>
<evidence type="ECO:0000256" key="4">
    <source>
        <dbReference type="ARBA" id="ARBA00022692"/>
    </source>
</evidence>
<feature type="transmembrane region" description="Helical" evidence="10">
    <location>
        <begin position="158"/>
        <end position="191"/>
    </location>
</feature>
<keyword evidence="3" id="KW-0716">Sensory transduction</keyword>
<dbReference type="InterPro" id="IPR004117">
    <property type="entry name" value="7tm6_olfct_rcpt"/>
</dbReference>